<evidence type="ECO:0000313" key="2">
    <source>
        <dbReference type="EMBL" id="KAG2191409.1"/>
    </source>
</evidence>
<dbReference type="PANTHER" id="PTHR28155">
    <property type="entry name" value="ACR243WP"/>
    <property type="match status" value="1"/>
</dbReference>
<dbReference type="InterPro" id="IPR053263">
    <property type="entry name" value="Euk_RPA34_RNAP_subunit"/>
</dbReference>
<dbReference type="OrthoDB" id="76224at2759"/>
<proteinExistence type="predicted"/>
<name>A0A8H7UUL3_9FUNG</name>
<feature type="region of interest" description="Disordered" evidence="1">
    <location>
        <begin position="187"/>
        <end position="242"/>
    </location>
</feature>
<evidence type="ECO:0000313" key="3">
    <source>
        <dbReference type="Proteomes" id="UP000650833"/>
    </source>
</evidence>
<protein>
    <submittedName>
        <fullName evidence="2">Uncharacterized protein</fullName>
    </submittedName>
</protein>
<dbReference type="AlphaFoldDB" id="A0A8H7UUL3"/>
<keyword evidence="3" id="KW-1185">Reference proteome</keyword>
<evidence type="ECO:0000256" key="1">
    <source>
        <dbReference type="SAM" id="MobiDB-lite"/>
    </source>
</evidence>
<dbReference type="PANTHER" id="PTHR28155:SF1">
    <property type="entry name" value="DNA-DIRECTED RNA POLYMERASE I SUBUNIT RPA34.5-DOMAIN-CONTAINING PROTEIN"/>
    <property type="match status" value="1"/>
</dbReference>
<feature type="compositionally biased region" description="Basic residues" evidence="1">
    <location>
        <begin position="224"/>
        <end position="242"/>
    </location>
</feature>
<reference evidence="2" key="1">
    <citation type="submission" date="2020-12" db="EMBL/GenBank/DDBJ databases">
        <title>Metabolic potential, ecology and presence of endohyphal bacteria is reflected in genomic diversity of Mucoromycotina.</title>
        <authorList>
            <person name="Muszewska A."/>
            <person name="Okrasinska A."/>
            <person name="Steczkiewicz K."/>
            <person name="Drgas O."/>
            <person name="Orlowska M."/>
            <person name="Perlinska-Lenart U."/>
            <person name="Aleksandrzak-Piekarczyk T."/>
            <person name="Szatraj K."/>
            <person name="Zielenkiewicz U."/>
            <person name="Pilsyk S."/>
            <person name="Malc E."/>
            <person name="Mieczkowski P."/>
            <person name="Kruszewska J.S."/>
            <person name="Biernat P."/>
            <person name="Pawlowska J."/>
        </authorList>
    </citation>
    <scope>NUCLEOTIDE SEQUENCE</scope>
    <source>
        <strain evidence="2">CBS 226.32</strain>
    </source>
</reference>
<dbReference type="Proteomes" id="UP000650833">
    <property type="component" value="Unassembled WGS sequence"/>
</dbReference>
<dbReference type="InterPro" id="IPR013240">
    <property type="entry name" value="DNA-dir_RNA_pol1_su_RPA34"/>
</dbReference>
<dbReference type="Pfam" id="PF08208">
    <property type="entry name" value="RNA_polI_A34"/>
    <property type="match status" value="1"/>
</dbReference>
<gene>
    <name evidence="2" type="ORF">INT46_000229</name>
</gene>
<dbReference type="Gene3D" id="6.20.250.70">
    <property type="match status" value="1"/>
</dbReference>
<organism evidence="2 3">
    <name type="scientific">Mucor plumbeus</name>
    <dbReference type="NCBI Taxonomy" id="97098"/>
    <lineage>
        <taxon>Eukaryota</taxon>
        <taxon>Fungi</taxon>
        <taxon>Fungi incertae sedis</taxon>
        <taxon>Mucoromycota</taxon>
        <taxon>Mucoromycotina</taxon>
        <taxon>Mucoromycetes</taxon>
        <taxon>Mucorales</taxon>
        <taxon>Mucorineae</taxon>
        <taxon>Mucoraceae</taxon>
        <taxon>Mucor</taxon>
    </lineage>
</organism>
<dbReference type="GO" id="GO:0006360">
    <property type="term" value="P:transcription by RNA polymerase I"/>
    <property type="evidence" value="ECO:0007669"/>
    <property type="project" value="InterPro"/>
</dbReference>
<sequence>MSSLEDIPSGFKPALSKFDSVFDKEIIDDDDKELWLIRIPDNLSEEDLASIKIKAPTTKATKKPLAKLEKDNDKYALYKVPTANNLKSESDDEDLDDENVDLGISGHEMVSFDCLVPSREDNGKLAFAPKKFDQFMILNQIVDIPDSIALAQSILDKPVYKRDQPEGLQMRFKPYGYYSDQVTNGDVEMKDTKNVNVDQSEQVAKKRKRVENEDEDDEEEDKKKVKKEKKAKKEKKVKKEKK</sequence>
<dbReference type="EMBL" id="JAEPRC010000829">
    <property type="protein sequence ID" value="KAG2191409.1"/>
    <property type="molecule type" value="Genomic_DNA"/>
</dbReference>
<accession>A0A8H7UUL3</accession>
<comment type="caution">
    <text evidence="2">The sequence shown here is derived from an EMBL/GenBank/DDBJ whole genome shotgun (WGS) entry which is preliminary data.</text>
</comment>